<dbReference type="PROSITE" id="PS51257">
    <property type="entry name" value="PROKAR_LIPOPROTEIN"/>
    <property type="match status" value="1"/>
</dbReference>
<accession>A0ABP9HCD8</accession>
<sequence>MHFRMSAARVAAVPLLALTGVTACASDGKPAARTAQSPPSQDDKTDDKKDEKDEKKGEFRGDKPVFVPTNEQTAEVMLTAEEAPRGYEAGPVNKLFVAWSGNYRVTPEACTGVIDDSLTRGLVGSMRFYAEKGTAEDGVWINVFGGDHDDLVKRLDDLAAAVEGCTSFQESNGTDWWDYKVGDVRRGTYGPGSVSYRFTYVEGTLVVDKYRVLTVDGTVAVDVTSEAEAKSGKPDEPIGFVNAQRDKIGRANWTAGVPTSGTSTKPSAAGPSKTP</sequence>
<evidence type="ECO:0008006" key="5">
    <source>
        <dbReference type="Google" id="ProtNLM"/>
    </source>
</evidence>
<protein>
    <recommendedName>
        <fullName evidence="5">Lipoprotein</fullName>
    </recommendedName>
</protein>
<feature type="compositionally biased region" description="Basic and acidic residues" evidence="1">
    <location>
        <begin position="41"/>
        <end position="63"/>
    </location>
</feature>
<feature type="signal peptide" evidence="2">
    <location>
        <begin position="1"/>
        <end position="25"/>
    </location>
</feature>
<reference evidence="4" key="1">
    <citation type="journal article" date="2019" name="Int. J. Syst. Evol. Microbiol.">
        <title>The Global Catalogue of Microorganisms (GCM) 10K type strain sequencing project: providing services to taxonomists for standard genome sequencing and annotation.</title>
        <authorList>
            <consortium name="The Broad Institute Genomics Platform"/>
            <consortium name="The Broad Institute Genome Sequencing Center for Infectious Disease"/>
            <person name="Wu L."/>
            <person name="Ma J."/>
        </authorList>
    </citation>
    <scope>NUCLEOTIDE SEQUENCE [LARGE SCALE GENOMIC DNA]</scope>
    <source>
        <strain evidence="4">JCM 17986</strain>
    </source>
</reference>
<dbReference type="Proteomes" id="UP001500466">
    <property type="component" value="Unassembled WGS sequence"/>
</dbReference>
<gene>
    <name evidence="3" type="ORF">GCM10023205_34970</name>
</gene>
<dbReference type="EMBL" id="BAABHS010000011">
    <property type="protein sequence ID" value="GAA4967157.1"/>
    <property type="molecule type" value="Genomic_DNA"/>
</dbReference>
<comment type="caution">
    <text evidence="3">The sequence shown here is derived from an EMBL/GenBank/DDBJ whole genome shotgun (WGS) entry which is preliminary data.</text>
</comment>
<keyword evidence="4" id="KW-1185">Reference proteome</keyword>
<evidence type="ECO:0000256" key="1">
    <source>
        <dbReference type="SAM" id="MobiDB-lite"/>
    </source>
</evidence>
<keyword evidence="2" id="KW-0732">Signal</keyword>
<proteinExistence type="predicted"/>
<organism evidence="3 4">
    <name type="scientific">Yinghuangia aomiensis</name>
    <dbReference type="NCBI Taxonomy" id="676205"/>
    <lineage>
        <taxon>Bacteria</taxon>
        <taxon>Bacillati</taxon>
        <taxon>Actinomycetota</taxon>
        <taxon>Actinomycetes</taxon>
        <taxon>Kitasatosporales</taxon>
        <taxon>Streptomycetaceae</taxon>
        <taxon>Yinghuangia</taxon>
    </lineage>
</organism>
<feature type="compositionally biased region" description="Polar residues" evidence="1">
    <location>
        <begin position="257"/>
        <end position="266"/>
    </location>
</feature>
<evidence type="ECO:0000256" key="2">
    <source>
        <dbReference type="SAM" id="SignalP"/>
    </source>
</evidence>
<feature type="region of interest" description="Disordered" evidence="1">
    <location>
        <begin position="26"/>
        <end position="66"/>
    </location>
</feature>
<evidence type="ECO:0000313" key="3">
    <source>
        <dbReference type="EMBL" id="GAA4967157.1"/>
    </source>
</evidence>
<name>A0ABP9HCD8_9ACTN</name>
<feature type="chain" id="PRO_5045157220" description="Lipoprotein" evidence="2">
    <location>
        <begin position="26"/>
        <end position="275"/>
    </location>
</feature>
<feature type="region of interest" description="Disordered" evidence="1">
    <location>
        <begin position="251"/>
        <end position="275"/>
    </location>
</feature>
<evidence type="ECO:0000313" key="4">
    <source>
        <dbReference type="Proteomes" id="UP001500466"/>
    </source>
</evidence>